<dbReference type="Gramene" id="RZC46271">
    <property type="protein sequence ID" value="RZC46271"/>
    <property type="gene ID" value="C5167_039209"/>
</dbReference>
<evidence type="ECO:0000313" key="1">
    <source>
        <dbReference type="EMBL" id="RZC46271.1"/>
    </source>
</evidence>
<protein>
    <submittedName>
        <fullName evidence="1">Uncharacterized protein</fullName>
    </submittedName>
</protein>
<proteinExistence type="predicted"/>
<dbReference type="AlphaFoldDB" id="A0A4Y7IF08"/>
<sequence length="31" mass="3775">MSHHGSCWKHFLQFMSFTTHSLSQFILNHVW</sequence>
<evidence type="ECO:0000313" key="2">
    <source>
        <dbReference type="Proteomes" id="UP000316621"/>
    </source>
</evidence>
<name>A0A4Y7IF08_PAPSO</name>
<accession>A0A4Y7IF08</accession>
<dbReference type="Proteomes" id="UP000316621">
    <property type="component" value="Chromosome 1"/>
</dbReference>
<dbReference type="EMBL" id="CM010715">
    <property type="protein sequence ID" value="RZC46271.1"/>
    <property type="molecule type" value="Genomic_DNA"/>
</dbReference>
<organism evidence="1 2">
    <name type="scientific">Papaver somniferum</name>
    <name type="common">Opium poppy</name>
    <dbReference type="NCBI Taxonomy" id="3469"/>
    <lineage>
        <taxon>Eukaryota</taxon>
        <taxon>Viridiplantae</taxon>
        <taxon>Streptophyta</taxon>
        <taxon>Embryophyta</taxon>
        <taxon>Tracheophyta</taxon>
        <taxon>Spermatophyta</taxon>
        <taxon>Magnoliopsida</taxon>
        <taxon>Ranunculales</taxon>
        <taxon>Papaveraceae</taxon>
        <taxon>Papaveroideae</taxon>
        <taxon>Papaver</taxon>
    </lineage>
</organism>
<reference evidence="1 2" key="1">
    <citation type="journal article" date="2018" name="Science">
        <title>The opium poppy genome and morphinan production.</title>
        <authorList>
            <person name="Guo L."/>
            <person name="Winzer T."/>
            <person name="Yang X."/>
            <person name="Li Y."/>
            <person name="Ning Z."/>
            <person name="He Z."/>
            <person name="Teodor R."/>
            <person name="Lu Y."/>
            <person name="Bowser T.A."/>
            <person name="Graham I.A."/>
            <person name="Ye K."/>
        </authorList>
    </citation>
    <scope>NUCLEOTIDE SEQUENCE [LARGE SCALE GENOMIC DNA]</scope>
    <source>
        <strain evidence="2">cv. HN1</strain>
        <tissue evidence="1">Leaves</tissue>
    </source>
</reference>
<keyword evidence="2" id="KW-1185">Reference proteome</keyword>
<gene>
    <name evidence="1" type="ORF">C5167_039209</name>
</gene>